<comment type="subcellular location">
    <subcellularLocation>
        <location evidence="1">Membrane</location>
        <topology evidence="1">Multi-pass membrane protein</topology>
    </subcellularLocation>
</comment>
<evidence type="ECO:0000313" key="3">
    <source>
        <dbReference type="EMBL" id="PWA72490.1"/>
    </source>
</evidence>
<evidence type="ECO:0000256" key="1">
    <source>
        <dbReference type="ARBA" id="ARBA00004141"/>
    </source>
</evidence>
<accession>A0A2U1NGB8</accession>
<reference evidence="3 4" key="1">
    <citation type="journal article" date="2018" name="Mol. Plant">
        <title>The genome of Artemisia annua provides insight into the evolution of Asteraceae family and artemisinin biosynthesis.</title>
        <authorList>
            <person name="Shen Q."/>
            <person name="Zhang L."/>
            <person name="Liao Z."/>
            <person name="Wang S."/>
            <person name="Yan T."/>
            <person name="Shi P."/>
            <person name="Liu M."/>
            <person name="Fu X."/>
            <person name="Pan Q."/>
            <person name="Wang Y."/>
            <person name="Lv Z."/>
            <person name="Lu X."/>
            <person name="Zhang F."/>
            <person name="Jiang W."/>
            <person name="Ma Y."/>
            <person name="Chen M."/>
            <person name="Hao X."/>
            <person name="Li L."/>
            <person name="Tang Y."/>
            <person name="Lv G."/>
            <person name="Zhou Y."/>
            <person name="Sun X."/>
            <person name="Brodelius P.E."/>
            <person name="Rose J.K.C."/>
            <person name="Tang K."/>
        </authorList>
    </citation>
    <scope>NUCLEOTIDE SEQUENCE [LARGE SCALE GENOMIC DNA]</scope>
    <source>
        <strain evidence="4">cv. Huhao1</strain>
        <tissue evidence="3">Leaf</tissue>
    </source>
</reference>
<feature type="transmembrane region" description="Helical" evidence="2">
    <location>
        <begin position="199"/>
        <end position="220"/>
    </location>
</feature>
<dbReference type="GO" id="GO:0009941">
    <property type="term" value="C:chloroplast envelope"/>
    <property type="evidence" value="ECO:0007669"/>
    <property type="project" value="TreeGrafter"/>
</dbReference>
<dbReference type="InterPro" id="IPR038770">
    <property type="entry name" value="Na+/solute_symporter_sf"/>
</dbReference>
<evidence type="ECO:0000256" key="2">
    <source>
        <dbReference type="SAM" id="Phobius"/>
    </source>
</evidence>
<evidence type="ECO:0000313" key="4">
    <source>
        <dbReference type="Proteomes" id="UP000245207"/>
    </source>
</evidence>
<dbReference type="InterPro" id="IPR016833">
    <property type="entry name" value="Put_Na-Bile_cotransptr"/>
</dbReference>
<dbReference type="Gene3D" id="1.20.1530.20">
    <property type="match status" value="1"/>
</dbReference>
<dbReference type="PANTHER" id="PTHR18640">
    <property type="entry name" value="SOLUTE CARRIER FAMILY 10 MEMBER 7"/>
    <property type="match status" value="1"/>
</dbReference>
<dbReference type="Pfam" id="PF13593">
    <property type="entry name" value="SBF_like"/>
    <property type="match status" value="1"/>
</dbReference>
<feature type="transmembrane region" description="Helical" evidence="2">
    <location>
        <begin position="144"/>
        <end position="163"/>
    </location>
</feature>
<dbReference type="OrthoDB" id="188035at2759"/>
<protein>
    <submittedName>
        <fullName evidence="3">Sodium bile acid cotransporter</fullName>
    </submittedName>
</protein>
<dbReference type="Proteomes" id="UP000245207">
    <property type="component" value="Unassembled WGS sequence"/>
</dbReference>
<sequence>MELIALHSFLNKIRLHFFLPCITYGCLFVILDGVALVGGIAFAFANPGPGYLADRHQLPKFSVIGIFLISASNPVQQIMALVRRQSDKQFPQTASYLAGGNSALALAMTVLSNLLGVLIVPFSISKLLAGKVGASVPADKMFRSLIVTVLIPLIMGKVFRDYVKGVADIVDSNRKLLSTVGSILLSLIPWVQLSKSRPLLLMVKPQVVLVAVLMGVMRIYGSDLRHDFHFTTRVLNQLYTYTSLSECPILFVHINKLPLQLLC</sequence>
<dbReference type="STRING" id="35608.A0A2U1NGB8"/>
<keyword evidence="2" id="KW-0812">Transmembrane</keyword>
<dbReference type="GO" id="GO:0016020">
    <property type="term" value="C:membrane"/>
    <property type="evidence" value="ECO:0007669"/>
    <property type="project" value="UniProtKB-SubCell"/>
</dbReference>
<dbReference type="AlphaFoldDB" id="A0A2U1NGB8"/>
<organism evidence="3 4">
    <name type="scientific">Artemisia annua</name>
    <name type="common">Sweet wormwood</name>
    <dbReference type="NCBI Taxonomy" id="35608"/>
    <lineage>
        <taxon>Eukaryota</taxon>
        <taxon>Viridiplantae</taxon>
        <taxon>Streptophyta</taxon>
        <taxon>Embryophyta</taxon>
        <taxon>Tracheophyta</taxon>
        <taxon>Spermatophyta</taxon>
        <taxon>Magnoliopsida</taxon>
        <taxon>eudicotyledons</taxon>
        <taxon>Gunneridae</taxon>
        <taxon>Pentapetalae</taxon>
        <taxon>asterids</taxon>
        <taxon>campanulids</taxon>
        <taxon>Asterales</taxon>
        <taxon>Asteraceae</taxon>
        <taxon>Asteroideae</taxon>
        <taxon>Anthemideae</taxon>
        <taxon>Artemisiinae</taxon>
        <taxon>Artemisia</taxon>
    </lineage>
</organism>
<feature type="transmembrane region" description="Helical" evidence="2">
    <location>
        <begin position="21"/>
        <end position="44"/>
    </location>
</feature>
<name>A0A2U1NGB8_ARTAN</name>
<keyword evidence="2" id="KW-1133">Transmembrane helix</keyword>
<feature type="transmembrane region" description="Helical" evidence="2">
    <location>
        <begin position="175"/>
        <end position="193"/>
    </location>
</feature>
<feature type="transmembrane region" description="Helical" evidence="2">
    <location>
        <begin position="64"/>
        <end position="82"/>
    </location>
</feature>
<dbReference type="EMBL" id="PKPP01002897">
    <property type="protein sequence ID" value="PWA72490.1"/>
    <property type="molecule type" value="Genomic_DNA"/>
</dbReference>
<proteinExistence type="predicted"/>
<keyword evidence="4" id="KW-1185">Reference proteome</keyword>
<keyword evidence="2" id="KW-0472">Membrane</keyword>
<feature type="transmembrane region" description="Helical" evidence="2">
    <location>
        <begin position="103"/>
        <end position="124"/>
    </location>
</feature>
<comment type="caution">
    <text evidence="3">The sequence shown here is derived from an EMBL/GenBank/DDBJ whole genome shotgun (WGS) entry which is preliminary data.</text>
</comment>
<gene>
    <name evidence="3" type="ORF">CTI12_AA270120</name>
</gene>
<dbReference type="PANTHER" id="PTHR18640:SF10">
    <property type="entry name" value="SODIUM_METABOLITE COTRANSPORTER BASS4, CHLOROPLASTIC-RELATED"/>
    <property type="match status" value="1"/>
</dbReference>